<dbReference type="PANTHER" id="PTHR30383:SF27">
    <property type="entry name" value="SPORE GERMINATION LIPASE LIPC"/>
    <property type="match status" value="1"/>
</dbReference>
<name>A0ABV9JJ08_9LACT</name>
<keyword evidence="2" id="KW-0378">Hydrolase</keyword>
<dbReference type="SUPFAM" id="SSF52266">
    <property type="entry name" value="SGNH hydrolase"/>
    <property type="match status" value="1"/>
</dbReference>
<comment type="caution">
    <text evidence="2">The sequence shown here is derived from an EMBL/GenBank/DDBJ whole genome shotgun (WGS) entry which is preliminary data.</text>
</comment>
<accession>A0ABV9JJ08</accession>
<dbReference type="RefSeq" id="WP_213536566.1">
    <property type="nucleotide sequence ID" value="NZ_BOVQ01000007.1"/>
</dbReference>
<proteinExistence type="predicted"/>
<dbReference type="EMBL" id="JBHSGD010000010">
    <property type="protein sequence ID" value="MFC4653389.1"/>
    <property type="molecule type" value="Genomic_DNA"/>
</dbReference>
<protein>
    <submittedName>
        <fullName evidence="2">SGNH/GDSL hydrolase family protein</fullName>
    </submittedName>
</protein>
<evidence type="ECO:0000313" key="3">
    <source>
        <dbReference type="Proteomes" id="UP001595987"/>
    </source>
</evidence>
<dbReference type="Gene3D" id="3.40.50.1110">
    <property type="entry name" value="SGNH hydrolase"/>
    <property type="match status" value="1"/>
</dbReference>
<reference evidence="3" key="1">
    <citation type="journal article" date="2019" name="Int. J. Syst. Evol. Microbiol.">
        <title>The Global Catalogue of Microorganisms (GCM) 10K type strain sequencing project: providing services to taxonomists for standard genome sequencing and annotation.</title>
        <authorList>
            <consortium name="The Broad Institute Genomics Platform"/>
            <consortium name="The Broad Institute Genome Sequencing Center for Infectious Disease"/>
            <person name="Wu L."/>
            <person name="Ma J."/>
        </authorList>
    </citation>
    <scope>NUCLEOTIDE SEQUENCE [LARGE SCALE GENOMIC DNA]</scope>
    <source>
        <strain evidence="3">CCUG 63287</strain>
    </source>
</reference>
<keyword evidence="3" id="KW-1185">Reference proteome</keyword>
<evidence type="ECO:0000259" key="1">
    <source>
        <dbReference type="Pfam" id="PF13472"/>
    </source>
</evidence>
<dbReference type="InterPro" id="IPR013830">
    <property type="entry name" value="SGNH_hydro"/>
</dbReference>
<dbReference type="PANTHER" id="PTHR30383">
    <property type="entry name" value="THIOESTERASE 1/PROTEASE 1/LYSOPHOSPHOLIPASE L1"/>
    <property type="match status" value="1"/>
</dbReference>
<evidence type="ECO:0000313" key="2">
    <source>
        <dbReference type="EMBL" id="MFC4653389.1"/>
    </source>
</evidence>
<dbReference type="Pfam" id="PF13472">
    <property type="entry name" value="Lipase_GDSL_2"/>
    <property type="match status" value="1"/>
</dbReference>
<dbReference type="InterPro" id="IPR036514">
    <property type="entry name" value="SGNH_hydro_sf"/>
</dbReference>
<dbReference type="InterPro" id="IPR051532">
    <property type="entry name" value="Ester_Hydrolysis_Enzymes"/>
</dbReference>
<dbReference type="CDD" id="cd04506">
    <property type="entry name" value="SGNH_hydrolase_YpmR_like"/>
    <property type="match status" value="1"/>
</dbReference>
<organism evidence="2 3">
    <name type="scientific">Lactococcus nasutitermitis</name>
    <dbReference type="NCBI Taxonomy" id="1652957"/>
    <lineage>
        <taxon>Bacteria</taxon>
        <taxon>Bacillati</taxon>
        <taxon>Bacillota</taxon>
        <taxon>Bacilli</taxon>
        <taxon>Lactobacillales</taxon>
        <taxon>Streptococcaceae</taxon>
        <taxon>Lactococcus</taxon>
    </lineage>
</organism>
<sequence length="282" mass="31113">MKKRLLELAGFVLAILLIFGILLLVFPAAKSEFRGQKATQKTEKTLNYAALGDSLTEGVGDATGEGGFVPLFAKQLDNSYNVTVDYENFGKAGDTSAQIYARMTSQKKIEAGLKKADVITITVGGNDVLKVIRENISKISTLNAKDFTQPAKAYQKRVRKIFSTIRKENPNAQIYVVGIYNPFYLNFPNIKVMQTVIDNWNTATKSVVASEKNAYFVPINDLLYKGLDGKQAIEESSSSTTSESSTDTVQNDLLYTGDHFHPNNIGYQIMASAVFASYKKEN</sequence>
<feature type="domain" description="SGNH hydrolase-type esterase" evidence="1">
    <location>
        <begin position="50"/>
        <end position="269"/>
    </location>
</feature>
<dbReference type="GO" id="GO:0016787">
    <property type="term" value="F:hydrolase activity"/>
    <property type="evidence" value="ECO:0007669"/>
    <property type="project" value="UniProtKB-KW"/>
</dbReference>
<dbReference type="Proteomes" id="UP001595987">
    <property type="component" value="Unassembled WGS sequence"/>
</dbReference>
<gene>
    <name evidence="2" type="ORF">ACFO26_10790</name>
</gene>